<evidence type="ECO:0000313" key="2">
    <source>
        <dbReference type="EMBL" id="KAL3277833.1"/>
    </source>
</evidence>
<feature type="region of interest" description="Disordered" evidence="1">
    <location>
        <begin position="1"/>
        <end position="45"/>
    </location>
</feature>
<proteinExistence type="predicted"/>
<evidence type="ECO:0000313" key="3">
    <source>
        <dbReference type="Proteomes" id="UP001516400"/>
    </source>
</evidence>
<dbReference type="EMBL" id="JABFTP020000103">
    <property type="protein sequence ID" value="KAL3277833.1"/>
    <property type="molecule type" value="Genomic_DNA"/>
</dbReference>
<reference evidence="2 3" key="1">
    <citation type="journal article" date="2021" name="BMC Biol.">
        <title>Horizontally acquired antibacterial genes associated with adaptive radiation of ladybird beetles.</title>
        <authorList>
            <person name="Li H.S."/>
            <person name="Tang X.F."/>
            <person name="Huang Y.H."/>
            <person name="Xu Z.Y."/>
            <person name="Chen M.L."/>
            <person name="Du X.Y."/>
            <person name="Qiu B.Y."/>
            <person name="Chen P.T."/>
            <person name="Zhang W."/>
            <person name="Slipinski A."/>
            <person name="Escalona H.E."/>
            <person name="Waterhouse R.M."/>
            <person name="Zwick A."/>
            <person name="Pang H."/>
        </authorList>
    </citation>
    <scope>NUCLEOTIDE SEQUENCE [LARGE SCALE GENOMIC DNA]</scope>
    <source>
        <strain evidence="2">SYSU2018</strain>
    </source>
</reference>
<organism evidence="2 3">
    <name type="scientific">Cryptolaemus montrouzieri</name>
    <dbReference type="NCBI Taxonomy" id="559131"/>
    <lineage>
        <taxon>Eukaryota</taxon>
        <taxon>Metazoa</taxon>
        <taxon>Ecdysozoa</taxon>
        <taxon>Arthropoda</taxon>
        <taxon>Hexapoda</taxon>
        <taxon>Insecta</taxon>
        <taxon>Pterygota</taxon>
        <taxon>Neoptera</taxon>
        <taxon>Endopterygota</taxon>
        <taxon>Coleoptera</taxon>
        <taxon>Polyphaga</taxon>
        <taxon>Cucujiformia</taxon>
        <taxon>Coccinelloidea</taxon>
        <taxon>Coccinellidae</taxon>
        <taxon>Scymninae</taxon>
        <taxon>Scymnini</taxon>
        <taxon>Cryptolaemus</taxon>
    </lineage>
</organism>
<evidence type="ECO:0000256" key="1">
    <source>
        <dbReference type="SAM" id="MobiDB-lite"/>
    </source>
</evidence>
<feature type="compositionally biased region" description="Basic and acidic residues" evidence="1">
    <location>
        <begin position="1"/>
        <end position="14"/>
    </location>
</feature>
<accession>A0ABD2NGD6</accession>
<sequence length="178" mass="19960">METNKGDNECDDKNPIYVKCNSEEQSSIKQRARKGNPESENVSAKSFGHVAIKDKSTSPELRQRQSIIKIREIDIGVANQINHSLLDGSNVIADMVQSESNVNNNKRNNTPRNKRNIIVGANSNIASVMAPKTHWLFATKFKLSFSKRNLEEYLTSIFPNSTPKIDEVQTVAMLILSE</sequence>
<gene>
    <name evidence="2" type="ORF">HHI36_013175</name>
</gene>
<dbReference type="AlphaFoldDB" id="A0ABD2NGD6"/>
<name>A0ABD2NGD6_9CUCU</name>
<protein>
    <submittedName>
        <fullName evidence="2">Uncharacterized protein</fullName>
    </submittedName>
</protein>
<comment type="caution">
    <text evidence="2">The sequence shown here is derived from an EMBL/GenBank/DDBJ whole genome shotgun (WGS) entry which is preliminary data.</text>
</comment>
<keyword evidence="3" id="KW-1185">Reference proteome</keyword>
<dbReference type="Proteomes" id="UP001516400">
    <property type="component" value="Unassembled WGS sequence"/>
</dbReference>